<dbReference type="AlphaFoldDB" id="A0AAD8AX60"/>
<name>A0AAD8AX60_BIOPF</name>
<gene>
    <name evidence="3" type="ORF">Bpfe_026481</name>
</gene>
<sequence length="118" mass="14016">IHLSASPYAIMGYNVQFKLYLSQEKNYKMVPLEIHNIYGRDIRMYSYNNSIALVNVNSTSTVLTYPDYTITLDILVTDKGYQFYTNKTYCCFYPHYLHFEPVKYLGVYGYMQIYELSY</sequence>
<accession>A0AAD8AX60</accession>
<evidence type="ECO:0000313" key="3">
    <source>
        <dbReference type="EMBL" id="KAK0044051.1"/>
    </source>
</evidence>
<proteinExistence type="predicted"/>
<feature type="non-terminal residue" evidence="3">
    <location>
        <position position="1"/>
    </location>
</feature>
<feature type="domain" description="Galectin" evidence="2">
    <location>
        <begin position="69"/>
        <end position="117"/>
    </location>
</feature>
<dbReference type="InterPro" id="IPR001079">
    <property type="entry name" value="Galectin_CRD"/>
</dbReference>
<organism evidence="3 4">
    <name type="scientific">Biomphalaria pfeifferi</name>
    <name type="common">Bloodfluke planorb</name>
    <name type="synonym">Freshwater snail</name>
    <dbReference type="NCBI Taxonomy" id="112525"/>
    <lineage>
        <taxon>Eukaryota</taxon>
        <taxon>Metazoa</taxon>
        <taxon>Spiralia</taxon>
        <taxon>Lophotrochozoa</taxon>
        <taxon>Mollusca</taxon>
        <taxon>Gastropoda</taxon>
        <taxon>Heterobranchia</taxon>
        <taxon>Euthyneura</taxon>
        <taxon>Panpulmonata</taxon>
        <taxon>Hygrophila</taxon>
        <taxon>Lymnaeoidea</taxon>
        <taxon>Planorbidae</taxon>
        <taxon>Biomphalaria</taxon>
    </lineage>
</organism>
<dbReference type="Pfam" id="PF00337">
    <property type="entry name" value="Gal-bind_lectin"/>
    <property type="match status" value="1"/>
</dbReference>
<dbReference type="EMBL" id="JASAOG010000205">
    <property type="protein sequence ID" value="KAK0044051.1"/>
    <property type="molecule type" value="Genomic_DNA"/>
</dbReference>
<reference evidence="3" key="2">
    <citation type="submission" date="2023-04" db="EMBL/GenBank/DDBJ databases">
        <authorList>
            <person name="Bu L."/>
            <person name="Lu L."/>
            <person name="Laidemitt M.R."/>
            <person name="Zhang S.M."/>
            <person name="Mutuku M."/>
            <person name="Mkoji G."/>
            <person name="Steinauer M."/>
            <person name="Loker E.S."/>
        </authorList>
    </citation>
    <scope>NUCLEOTIDE SEQUENCE</scope>
    <source>
        <strain evidence="3">KasaAsao</strain>
        <tissue evidence="3">Whole Snail</tissue>
    </source>
</reference>
<evidence type="ECO:0000256" key="1">
    <source>
        <dbReference type="ARBA" id="ARBA00022734"/>
    </source>
</evidence>
<evidence type="ECO:0000313" key="4">
    <source>
        <dbReference type="Proteomes" id="UP001233172"/>
    </source>
</evidence>
<reference evidence="3" key="1">
    <citation type="journal article" date="2023" name="PLoS Negl. Trop. Dis.">
        <title>A genome sequence for Biomphalaria pfeifferi, the major vector snail for the human-infecting parasite Schistosoma mansoni.</title>
        <authorList>
            <person name="Bu L."/>
            <person name="Lu L."/>
            <person name="Laidemitt M.R."/>
            <person name="Zhang S.M."/>
            <person name="Mutuku M."/>
            <person name="Mkoji G."/>
            <person name="Steinauer M."/>
            <person name="Loker E.S."/>
        </authorList>
    </citation>
    <scope>NUCLEOTIDE SEQUENCE</scope>
    <source>
        <strain evidence="3">KasaAsao</strain>
    </source>
</reference>
<dbReference type="Proteomes" id="UP001233172">
    <property type="component" value="Unassembled WGS sequence"/>
</dbReference>
<dbReference type="InterPro" id="IPR013320">
    <property type="entry name" value="ConA-like_dom_sf"/>
</dbReference>
<dbReference type="GO" id="GO:0030246">
    <property type="term" value="F:carbohydrate binding"/>
    <property type="evidence" value="ECO:0007669"/>
    <property type="project" value="UniProtKB-KW"/>
</dbReference>
<dbReference type="SUPFAM" id="SSF49899">
    <property type="entry name" value="Concanavalin A-like lectins/glucanases"/>
    <property type="match status" value="1"/>
</dbReference>
<keyword evidence="4" id="KW-1185">Reference proteome</keyword>
<comment type="caution">
    <text evidence="3">The sequence shown here is derived from an EMBL/GenBank/DDBJ whole genome shotgun (WGS) entry which is preliminary data.</text>
</comment>
<evidence type="ECO:0000259" key="2">
    <source>
        <dbReference type="Pfam" id="PF00337"/>
    </source>
</evidence>
<dbReference type="Gene3D" id="2.60.120.200">
    <property type="match status" value="1"/>
</dbReference>
<keyword evidence="1" id="KW-0430">Lectin</keyword>
<protein>
    <recommendedName>
        <fullName evidence="2">Galectin domain-containing protein</fullName>
    </recommendedName>
</protein>